<proteinExistence type="predicted"/>
<evidence type="ECO:0000313" key="2">
    <source>
        <dbReference type="EMBL" id="VTR92156.1"/>
    </source>
</evidence>
<evidence type="ECO:0000256" key="1">
    <source>
        <dbReference type="SAM" id="MobiDB-lite"/>
    </source>
</evidence>
<gene>
    <name evidence="2" type="ORF">SOIL9_55580</name>
</gene>
<accession>A0A6P2CUW9</accession>
<organism evidence="2 3">
    <name type="scientific">Gemmata massiliana</name>
    <dbReference type="NCBI Taxonomy" id="1210884"/>
    <lineage>
        <taxon>Bacteria</taxon>
        <taxon>Pseudomonadati</taxon>
        <taxon>Planctomycetota</taxon>
        <taxon>Planctomycetia</taxon>
        <taxon>Gemmatales</taxon>
        <taxon>Gemmataceae</taxon>
        <taxon>Gemmata</taxon>
    </lineage>
</organism>
<feature type="compositionally biased region" description="Basic and acidic residues" evidence="1">
    <location>
        <begin position="99"/>
        <end position="113"/>
    </location>
</feature>
<dbReference type="InterPro" id="IPR011474">
    <property type="entry name" value="DUF1580"/>
</dbReference>
<feature type="region of interest" description="Disordered" evidence="1">
    <location>
        <begin position="83"/>
        <end position="113"/>
    </location>
</feature>
<name>A0A6P2CUW9_9BACT</name>
<dbReference type="KEGG" id="gms:SOIL9_55580"/>
<dbReference type="EMBL" id="LR593886">
    <property type="protein sequence ID" value="VTR92156.1"/>
    <property type="molecule type" value="Genomic_DNA"/>
</dbReference>
<protein>
    <submittedName>
        <fullName evidence="2">: DUF1580</fullName>
    </submittedName>
</protein>
<dbReference type="RefSeq" id="WP_162667059.1">
    <property type="nucleotide sequence ID" value="NZ_LR593886.1"/>
</dbReference>
<sequence>MTDSTTMVERLLGENGKLSMVAAGVLLGEGQGGSPIHPTTVTRWCLKGVRVNGAKLKLEHLRAGGKLLTTRAAIVRFLAAQTDAPEPVSAPRTPTQRRRAAEHAEAELEKLGV</sequence>
<dbReference type="Proteomes" id="UP000464178">
    <property type="component" value="Chromosome"/>
</dbReference>
<dbReference type="AlphaFoldDB" id="A0A6P2CUW9"/>
<evidence type="ECO:0000313" key="3">
    <source>
        <dbReference type="Proteomes" id="UP000464178"/>
    </source>
</evidence>
<keyword evidence="3" id="KW-1185">Reference proteome</keyword>
<reference evidence="2 3" key="1">
    <citation type="submission" date="2019-05" db="EMBL/GenBank/DDBJ databases">
        <authorList>
            <consortium name="Science for Life Laboratories"/>
        </authorList>
    </citation>
    <scope>NUCLEOTIDE SEQUENCE [LARGE SCALE GENOMIC DNA]</scope>
    <source>
        <strain evidence="2">Soil9</strain>
    </source>
</reference>
<dbReference type="Pfam" id="PF07618">
    <property type="entry name" value="DUF1580"/>
    <property type="match status" value="1"/>
</dbReference>